<organism evidence="11 12">
    <name type="scientific">Microthyrium microscopicum</name>
    <dbReference type="NCBI Taxonomy" id="703497"/>
    <lineage>
        <taxon>Eukaryota</taxon>
        <taxon>Fungi</taxon>
        <taxon>Dikarya</taxon>
        <taxon>Ascomycota</taxon>
        <taxon>Pezizomycotina</taxon>
        <taxon>Dothideomycetes</taxon>
        <taxon>Dothideomycetes incertae sedis</taxon>
        <taxon>Microthyriales</taxon>
        <taxon>Microthyriaceae</taxon>
        <taxon>Microthyrium</taxon>
    </lineage>
</organism>
<evidence type="ECO:0000256" key="8">
    <source>
        <dbReference type="ARBA" id="ARBA00023004"/>
    </source>
</evidence>
<dbReference type="GO" id="GO:0005737">
    <property type="term" value="C:cytoplasm"/>
    <property type="evidence" value="ECO:0007669"/>
    <property type="project" value="TreeGrafter"/>
</dbReference>
<dbReference type="SUPFAM" id="SSF55424">
    <property type="entry name" value="FAD/NAD-linked reductases, dimerisation (C-terminal) domain"/>
    <property type="match status" value="1"/>
</dbReference>
<dbReference type="Pfam" id="PF14759">
    <property type="entry name" value="Reductase_C"/>
    <property type="match status" value="1"/>
</dbReference>
<evidence type="ECO:0000256" key="3">
    <source>
        <dbReference type="ARBA" id="ARBA00022630"/>
    </source>
</evidence>
<keyword evidence="12" id="KW-1185">Reference proteome</keyword>
<sequence length="543" mass="57997">MAQQYQLKGITSLNDIKPGSKQTFEVEGVEGAQVLLTNTNGKVNALSPKCTHYGAPLVKGVLFGDRLTCPWHGACFNVTTGDVEDAPALDPLAKYEIEEKDGKVFITGDPKEVKGNFPNSLSIKCKAEGSEKVVVVGGGSGALGAIEGLRAGGYTGQLTVISSEGYRPIDRTKLSKALLADVSKLAWRSKDFYSESSVDLVDDEVTSVDFDGKKVTTKSGKTHDYTKLVLSTGGSPRWLPLDGLKGDLKNVFVLRTIPHVQSILEALGEGEKKVVVIGSSFIGMEVATALVGKKHKVTVVGMEEEPMERVMGKKVGHIFREIIEGKGVNFKMGASVEKATASKSDSSKVGAVQLKDGTTLEADLVILGVGVQPVTQYLKDNSAIELLKDGSLSVDDKFAVKGLKDVFAVGDIATYPYSGPGGNNTPVRIEHWNVAQMGGRTVARVINKKGEPEKFIPIFWSALGQQLRYCGSTVSGGFDDVVIKGATSADKPSWVAYYTQGETVVAVASMGKDPVMVQSAELMRRSKMPTKKELEDGADVLSL</sequence>
<dbReference type="PANTHER" id="PTHR43557:SF2">
    <property type="entry name" value="RIESKE DOMAIN-CONTAINING PROTEIN-RELATED"/>
    <property type="match status" value="1"/>
</dbReference>
<gene>
    <name evidence="11" type="ORF">BT63DRAFT_425753</name>
</gene>
<dbReference type="Proteomes" id="UP000799302">
    <property type="component" value="Unassembled WGS sequence"/>
</dbReference>
<proteinExistence type="inferred from homology"/>
<dbReference type="Gene3D" id="2.102.10.10">
    <property type="entry name" value="Rieske [2Fe-2S] iron-sulphur domain"/>
    <property type="match status" value="1"/>
</dbReference>
<dbReference type="InterPro" id="IPR028202">
    <property type="entry name" value="Reductase_C"/>
</dbReference>
<dbReference type="PRINTS" id="PR00368">
    <property type="entry name" value="FADPNR"/>
</dbReference>
<evidence type="ECO:0000259" key="10">
    <source>
        <dbReference type="PROSITE" id="PS51296"/>
    </source>
</evidence>
<keyword evidence="5" id="KW-0479">Metal-binding</keyword>
<dbReference type="GO" id="GO:0046872">
    <property type="term" value="F:metal ion binding"/>
    <property type="evidence" value="ECO:0007669"/>
    <property type="project" value="UniProtKB-KW"/>
</dbReference>
<dbReference type="GO" id="GO:0051537">
    <property type="term" value="F:2 iron, 2 sulfur cluster binding"/>
    <property type="evidence" value="ECO:0007669"/>
    <property type="project" value="UniProtKB-KW"/>
</dbReference>
<dbReference type="AlphaFoldDB" id="A0A6A6UAU3"/>
<dbReference type="CDD" id="cd03478">
    <property type="entry name" value="Rieske_AIFL_N"/>
    <property type="match status" value="1"/>
</dbReference>
<evidence type="ECO:0000313" key="11">
    <source>
        <dbReference type="EMBL" id="KAF2668433.1"/>
    </source>
</evidence>
<dbReference type="InterPro" id="IPR016156">
    <property type="entry name" value="FAD/NAD-linked_Rdtase_dimer_sf"/>
</dbReference>
<evidence type="ECO:0000256" key="6">
    <source>
        <dbReference type="ARBA" id="ARBA00022827"/>
    </source>
</evidence>
<keyword evidence="3" id="KW-0285">Flavoprotein</keyword>
<reference evidence="11" key="1">
    <citation type="journal article" date="2020" name="Stud. Mycol.">
        <title>101 Dothideomycetes genomes: a test case for predicting lifestyles and emergence of pathogens.</title>
        <authorList>
            <person name="Haridas S."/>
            <person name="Albert R."/>
            <person name="Binder M."/>
            <person name="Bloem J."/>
            <person name="Labutti K."/>
            <person name="Salamov A."/>
            <person name="Andreopoulos B."/>
            <person name="Baker S."/>
            <person name="Barry K."/>
            <person name="Bills G."/>
            <person name="Bluhm B."/>
            <person name="Cannon C."/>
            <person name="Castanera R."/>
            <person name="Culley D."/>
            <person name="Daum C."/>
            <person name="Ezra D."/>
            <person name="Gonzalez J."/>
            <person name="Henrissat B."/>
            <person name="Kuo A."/>
            <person name="Liang C."/>
            <person name="Lipzen A."/>
            <person name="Lutzoni F."/>
            <person name="Magnuson J."/>
            <person name="Mondo S."/>
            <person name="Nolan M."/>
            <person name="Ohm R."/>
            <person name="Pangilinan J."/>
            <person name="Park H.-J."/>
            <person name="Ramirez L."/>
            <person name="Alfaro M."/>
            <person name="Sun H."/>
            <person name="Tritt A."/>
            <person name="Yoshinaga Y."/>
            <person name="Zwiers L.-H."/>
            <person name="Turgeon B."/>
            <person name="Goodwin S."/>
            <person name="Spatafora J."/>
            <person name="Crous P."/>
            <person name="Grigoriev I."/>
        </authorList>
    </citation>
    <scope>NUCLEOTIDE SEQUENCE</scope>
    <source>
        <strain evidence="11">CBS 115976</strain>
    </source>
</reference>
<comment type="cofactor">
    <cofactor evidence="1">
        <name>FAD</name>
        <dbReference type="ChEBI" id="CHEBI:57692"/>
    </cofactor>
</comment>
<keyword evidence="6" id="KW-0274">FAD</keyword>
<evidence type="ECO:0000256" key="4">
    <source>
        <dbReference type="ARBA" id="ARBA00022714"/>
    </source>
</evidence>
<evidence type="ECO:0000313" key="12">
    <source>
        <dbReference type="Proteomes" id="UP000799302"/>
    </source>
</evidence>
<dbReference type="GO" id="GO:0016651">
    <property type="term" value="F:oxidoreductase activity, acting on NAD(P)H"/>
    <property type="evidence" value="ECO:0007669"/>
    <property type="project" value="TreeGrafter"/>
</dbReference>
<dbReference type="PROSITE" id="PS51296">
    <property type="entry name" value="RIESKE"/>
    <property type="match status" value="1"/>
</dbReference>
<dbReference type="Pfam" id="PF07992">
    <property type="entry name" value="Pyr_redox_2"/>
    <property type="match status" value="1"/>
</dbReference>
<protein>
    <recommendedName>
        <fullName evidence="10">Rieske domain-containing protein</fullName>
    </recommendedName>
</protein>
<dbReference type="PANTHER" id="PTHR43557">
    <property type="entry name" value="APOPTOSIS-INDUCING FACTOR 1"/>
    <property type="match status" value="1"/>
</dbReference>
<keyword evidence="8" id="KW-0408">Iron</keyword>
<dbReference type="EMBL" id="MU004236">
    <property type="protein sequence ID" value="KAF2668433.1"/>
    <property type="molecule type" value="Genomic_DNA"/>
</dbReference>
<dbReference type="Gene3D" id="3.50.50.60">
    <property type="entry name" value="FAD/NAD(P)-binding domain"/>
    <property type="match status" value="2"/>
</dbReference>
<dbReference type="InterPro" id="IPR023753">
    <property type="entry name" value="FAD/NAD-binding_dom"/>
</dbReference>
<dbReference type="InterPro" id="IPR036188">
    <property type="entry name" value="FAD/NAD-bd_sf"/>
</dbReference>
<evidence type="ECO:0000256" key="7">
    <source>
        <dbReference type="ARBA" id="ARBA00023002"/>
    </source>
</evidence>
<dbReference type="SUPFAM" id="SSF51905">
    <property type="entry name" value="FAD/NAD(P)-binding domain"/>
    <property type="match status" value="2"/>
</dbReference>
<feature type="domain" description="Rieske" evidence="10">
    <location>
        <begin position="8"/>
        <end position="106"/>
    </location>
</feature>
<comment type="similarity">
    <text evidence="2">Belongs to the FAD-dependent oxidoreductase family.</text>
</comment>
<evidence type="ECO:0000256" key="9">
    <source>
        <dbReference type="ARBA" id="ARBA00023014"/>
    </source>
</evidence>
<keyword evidence="9" id="KW-0411">Iron-sulfur</keyword>
<evidence type="ECO:0000256" key="2">
    <source>
        <dbReference type="ARBA" id="ARBA00006442"/>
    </source>
</evidence>
<dbReference type="SUPFAM" id="SSF50022">
    <property type="entry name" value="ISP domain"/>
    <property type="match status" value="1"/>
</dbReference>
<evidence type="ECO:0000256" key="5">
    <source>
        <dbReference type="ARBA" id="ARBA00022723"/>
    </source>
</evidence>
<dbReference type="InterPro" id="IPR050446">
    <property type="entry name" value="FAD-oxidoreductase/Apoptosis"/>
</dbReference>
<dbReference type="InterPro" id="IPR036922">
    <property type="entry name" value="Rieske_2Fe-2S_sf"/>
</dbReference>
<dbReference type="PRINTS" id="PR00411">
    <property type="entry name" value="PNDRDTASEI"/>
</dbReference>
<accession>A0A6A6UAU3</accession>
<dbReference type="InterPro" id="IPR017941">
    <property type="entry name" value="Rieske_2Fe-2S"/>
</dbReference>
<dbReference type="Pfam" id="PF00355">
    <property type="entry name" value="Rieske"/>
    <property type="match status" value="1"/>
</dbReference>
<dbReference type="Gene3D" id="3.30.390.30">
    <property type="match status" value="1"/>
</dbReference>
<keyword evidence="7" id="KW-0560">Oxidoreductase</keyword>
<evidence type="ECO:0000256" key="1">
    <source>
        <dbReference type="ARBA" id="ARBA00001974"/>
    </source>
</evidence>
<keyword evidence="4" id="KW-0001">2Fe-2S</keyword>
<dbReference type="OrthoDB" id="6029at2759"/>
<name>A0A6A6UAU3_9PEZI</name>